<sequence length="469" mass="49800">MSPFPRPRALPALASSRLASPSLVDDPASLPTHLPTPSFSRQQRRPLTTGLLVGDALLSLHSLSSSLLPAVVSSSYIPPIVLLSLSVRFLSLPLVYLGLREGSKLSRVVPDVQFLHSLYKRKLAELPLTDTKARADASRAFVRGARGIMRVKRFNPLLLLASPLVQIPAFLYVGSEMREVAGYRRTQALEDAIGSAPEDAASAAADAASAAADAASAAADADADAALSALSTALEEGGALWFPDLTLADPNFVLPAATAGLMYLSLELGFSSGTSAPVAKSNIVGGIQSFLQQVTILALPLTATIPASMQVYLLTSVSWSLLQMPLTRTDWARSAMGLPLLGAPPPQPTLPAEHLRMLKERAEKDREGAKEKARTILKGYKPGAGVLAPGEHTVRTGRRIESTIEHVPAGVMEMANNPTEEMLETGRARGVAAAAEPLVLPDDMLFSTRPKKEKRKPGKGKGKAKQKKK</sequence>
<keyword evidence="4" id="KW-0472">Membrane</keyword>
<evidence type="ECO:0000256" key="2">
    <source>
        <dbReference type="ARBA" id="ARBA00022692"/>
    </source>
</evidence>
<accession>A0ABQ6MIQ4</accession>
<comment type="caution">
    <text evidence="6">The sequence shown here is derived from an EMBL/GenBank/DDBJ whole genome shotgun (WGS) entry which is preliminary data.</text>
</comment>
<evidence type="ECO:0000256" key="3">
    <source>
        <dbReference type="ARBA" id="ARBA00022989"/>
    </source>
</evidence>
<reference evidence="6 7" key="1">
    <citation type="journal article" date="2023" name="Commun. Biol.">
        <title>Genome analysis of Parmales, the sister group of diatoms, reveals the evolutionary specialization of diatoms from phago-mixotrophs to photoautotrophs.</title>
        <authorList>
            <person name="Ban H."/>
            <person name="Sato S."/>
            <person name="Yoshikawa S."/>
            <person name="Yamada K."/>
            <person name="Nakamura Y."/>
            <person name="Ichinomiya M."/>
            <person name="Sato N."/>
            <person name="Blanc-Mathieu R."/>
            <person name="Endo H."/>
            <person name="Kuwata A."/>
            <person name="Ogata H."/>
        </authorList>
    </citation>
    <scope>NUCLEOTIDE SEQUENCE [LARGE SCALE GENOMIC DNA]</scope>
</reference>
<feature type="compositionally biased region" description="Basic residues" evidence="5">
    <location>
        <begin position="449"/>
        <end position="469"/>
    </location>
</feature>
<dbReference type="Proteomes" id="UP001165060">
    <property type="component" value="Unassembled WGS sequence"/>
</dbReference>
<keyword evidence="7" id="KW-1185">Reference proteome</keyword>
<proteinExistence type="predicted"/>
<evidence type="ECO:0000256" key="1">
    <source>
        <dbReference type="ARBA" id="ARBA00004141"/>
    </source>
</evidence>
<dbReference type="PANTHER" id="PTHR12428:SF65">
    <property type="entry name" value="CYTOCHROME C OXIDASE ASSEMBLY PROTEIN COX18, MITOCHONDRIAL"/>
    <property type="match status" value="1"/>
</dbReference>
<evidence type="ECO:0000256" key="4">
    <source>
        <dbReference type="ARBA" id="ARBA00023136"/>
    </source>
</evidence>
<protein>
    <submittedName>
        <fullName evidence="6">Uncharacterized protein</fullName>
    </submittedName>
</protein>
<keyword evidence="2" id="KW-0812">Transmembrane</keyword>
<feature type="region of interest" description="Disordered" evidence="5">
    <location>
        <begin position="442"/>
        <end position="469"/>
    </location>
</feature>
<evidence type="ECO:0000313" key="7">
    <source>
        <dbReference type="Proteomes" id="UP001165060"/>
    </source>
</evidence>
<dbReference type="EMBL" id="BRYB01002857">
    <property type="protein sequence ID" value="GMI26627.1"/>
    <property type="molecule type" value="Genomic_DNA"/>
</dbReference>
<keyword evidence="3" id="KW-1133">Transmembrane helix</keyword>
<dbReference type="PANTHER" id="PTHR12428">
    <property type="entry name" value="OXA1"/>
    <property type="match status" value="1"/>
</dbReference>
<gene>
    <name evidence="6" type="ORF">TeGR_g55</name>
</gene>
<evidence type="ECO:0000313" key="6">
    <source>
        <dbReference type="EMBL" id="GMI26627.1"/>
    </source>
</evidence>
<evidence type="ECO:0000256" key="5">
    <source>
        <dbReference type="SAM" id="MobiDB-lite"/>
    </source>
</evidence>
<comment type="subcellular location">
    <subcellularLocation>
        <location evidence="1">Membrane</location>
        <topology evidence="1">Multi-pass membrane protein</topology>
    </subcellularLocation>
</comment>
<name>A0ABQ6MIQ4_9STRA</name>
<dbReference type="InterPro" id="IPR001708">
    <property type="entry name" value="YidC/ALB3/OXA1/COX18"/>
</dbReference>
<organism evidence="6 7">
    <name type="scientific">Tetraparma gracilis</name>
    <dbReference type="NCBI Taxonomy" id="2962635"/>
    <lineage>
        <taxon>Eukaryota</taxon>
        <taxon>Sar</taxon>
        <taxon>Stramenopiles</taxon>
        <taxon>Ochrophyta</taxon>
        <taxon>Bolidophyceae</taxon>
        <taxon>Parmales</taxon>
        <taxon>Triparmaceae</taxon>
        <taxon>Tetraparma</taxon>
    </lineage>
</organism>